<evidence type="ECO:0000259" key="8">
    <source>
        <dbReference type="Pfam" id="PF11967"/>
    </source>
</evidence>
<dbReference type="InterPro" id="IPR037278">
    <property type="entry name" value="ARFGAP/RecO"/>
</dbReference>
<dbReference type="InterPro" id="IPR022572">
    <property type="entry name" value="DNA_rep/recomb_RecO_N"/>
</dbReference>
<evidence type="ECO:0000313" key="10">
    <source>
        <dbReference type="Proteomes" id="UP000620550"/>
    </source>
</evidence>
<accession>A0ABQ3HU92</accession>
<dbReference type="RefSeq" id="WP_189625524.1">
    <property type="nucleotide sequence ID" value="NZ_BNAF01000003.1"/>
</dbReference>
<comment type="similarity">
    <text evidence="1 7">Belongs to the RecO family.</text>
</comment>
<sequence length="241" mass="27886">MLHKTKGIALKTTNYAESSLVVHVFTESFGMQAYLINGAKKPKAKIAANLFQPLHPLDMVVYQKDNGGLQRIKEVHQLPVLRDIPFSMTKRSIALFLDEILYKVLRQQSPDPHLFHYVRQAVLWLDSASDGLANFHLLFLIKLSRFLGFLPSHHSSRQFPYFDLLDGVFCDNLPAHSHILQQPHTSFFQALLKTSFEDAQQIRMGKEDRKYLLEKTLEFYKLHTENFGSVHSLYILEEVFQ</sequence>
<keyword evidence="3 7" id="KW-0227">DNA damage</keyword>
<evidence type="ECO:0000313" key="9">
    <source>
        <dbReference type="EMBL" id="GHE29257.1"/>
    </source>
</evidence>
<keyword evidence="10" id="KW-1185">Reference proteome</keyword>
<comment type="caution">
    <text evidence="9">The sequence shown here is derived from an EMBL/GenBank/DDBJ whole genome shotgun (WGS) entry which is preliminary data.</text>
</comment>
<dbReference type="SUPFAM" id="SSF57863">
    <property type="entry name" value="ArfGap/RecO-like zinc finger"/>
    <property type="match status" value="1"/>
</dbReference>
<name>A0ABQ3HU92_9SPHI</name>
<dbReference type="PANTHER" id="PTHR33991">
    <property type="entry name" value="DNA REPAIR PROTEIN RECO"/>
    <property type="match status" value="1"/>
</dbReference>
<keyword evidence="4 7" id="KW-0233">DNA recombination</keyword>
<dbReference type="Pfam" id="PF02565">
    <property type="entry name" value="RecO_C"/>
    <property type="match status" value="1"/>
</dbReference>
<dbReference type="PANTHER" id="PTHR33991:SF1">
    <property type="entry name" value="DNA REPAIR PROTEIN RECO"/>
    <property type="match status" value="1"/>
</dbReference>
<dbReference type="Pfam" id="PF11967">
    <property type="entry name" value="RecO_N"/>
    <property type="match status" value="1"/>
</dbReference>
<dbReference type="Gene3D" id="2.40.50.140">
    <property type="entry name" value="Nucleic acid-binding proteins"/>
    <property type="match status" value="1"/>
</dbReference>
<dbReference type="NCBIfam" id="TIGR00613">
    <property type="entry name" value="reco"/>
    <property type="match status" value="1"/>
</dbReference>
<reference evidence="10" key="1">
    <citation type="journal article" date="2019" name="Int. J. Syst. Evol. Microbiol.">
        <title>The Global Catalogue of Microorganisms (GCM) 10K type strain sequencing project: providing services to taxonomists for standard genome sequencing and annotation.</title>
        <authorList>
            <consortium name="The Broad Institute Genomics Platform"/>
            <consortium name="The Broad Institute Genome Sequencing Center for Infectious Disease"/>
            <person name="Wu L."/>
            <person name="Ma J."/>
        </authorList>
    </citation>
    <scope>NUCLEOTIDE SEQUENCE [LARGE SCALE GENOMIC DNA]</scope>
    <source>
        <strain evidence="10">CGMCC 1.12966</strain>
    </source>
</reference>
<comment type="function">
    <text evidence="7">Involved in DNA repair and RecF pathway recombination.</text>
</comment>
<dbReference type="EMBL" id="BNAF01000003">
    <property type="protein sequence ID" value="GHE29257.1"/>
    <property type="molecule type" value="Genomic_DNA"/>
</dbReference>
<evidence type="ECO:0000256" key="7">
    <source>
        <dbReference type="HAMAP-Rule" id="MF_00201"/>
    </source>
</evidence>
<dbReference type="HAMAP" id="MF_00201">
    <property type="entry name" value="RecO"/>
    <property type="match status" value="1"/>
</dbReference>
<evidence type="ECO:0000256" key="5">
    <source>
        <dbReference type="ARBA" id="ARBA00023204"/>
    </source>
</evidence>
<dbReference type="InterPro" id="IPR012340">
    <property type="entry name" value="NA-bd_OB-fold"/>
</dbReference>
<evidence type="ECO:0000256" key="3">
    <source>
        <dbReference type="ARBA" id="ARBA00022763"/>
    </source>
</evidence>
<dbReference type="Proteomes" id="UP000620550">
    <property type="component" value="Unassembled WGS sequence"/>
</dbReference>
<keyword evidence="5 7" id="KW-0234">DNA repair</keyword>
<feature type="domain" description="DNA replication/recombination mediator RecO N-terminal" evidence="8">
    <location>
        <begin position="1"/>
        <end position="75"/>
    </location>
</feature>
<evidence type="ECO:0000256" key="1">
    <source>
        <dbReference type="ARBA" id="ARBA00007452"/>
    </source>
</evidence>
<evidence type="ECO:0000256" key="4">
    <source>
        <dbReference type="ARBA" id="ARBA00023172"/>
    </source>
</evidence>
<evidence type="ECO:0000256" key="2">
    <source>
        <dbReference type="ARBA" id="ARBA00021310"/>
    </source>
</evidence>
<protein>
    <recommendedName>
        <fullName evidence="2 7">DNA repair protein RecO</fullName>
    </recommendedName>
    <alternativeName>
        <fullName evidence="6 7">Recombination protein O</fullName>
    </alternativeName>
</protein>
<dbReference type="InterPro" id="IPR003717">
    <property type="entry name" value="RecO"/>
</dbReference>
<dbReference type="SUPFAM" id="SSF50249">
    <property type="entry name" value="Nucleic acid-binding proteins"/>
    <property type="match status" value="1"/>
</dbReference>
<dbReference type="Gene3D" id="1.20.1440.120">
    <property type="entry name" value="Recombination protein O, C-terminal domain"/>
    <property type="match status" value="1"/>
</dbReference>
<gene>
    <name evidence="7 9" type="primary">recO</name>
    <name evidence="9" type="ORF">GCM10017764_09990</name>
</gene>
<organism evidence="9 10">
    <name type="scientific">Sphingobacterium griseoflavum</name>
    <dbReference type="NCBI Taxonomy" id="1474952"/>
    <lineage>
        <taxon>Bacteria</taxon>
        <taxon>Pseudomonadati</taxon>
        <taxon>Bacteroidota</taxon>
        <taxon>Sphingobacteriia</taxon>
        <taxon>Sphingobacteriales</taxon>
        <taxon>Sphingobacteriaceae</taxon>
        <taxon>Sphingobacterium</taxon>
    </lineage>
</organism>
<evidence type="ECO:0000256" key="6">
    <source>
        <dbReference type="ARBA" id="ARBA00033409"/>
    </source>
</evidence>
<proteinExistence type="inferred from homology"/>
<dbReference type="InterPro" id="IPR042242">
    <property type="entry name" value="RecO_C"/>
</dbReference>